<reference evidence="1 2" key="2">
    <citation type="journal article" date="2019" name="G3 (Bethesda)">
        <title>Hybrid Assembly of the Genome of the Entomopathogenic Nematode Steinernema carpocapsae Identifies the X-Chromosome.</title>
        <authorList>
            <person name="Serra L."/>
            <person name="Macchietto M."/>
            <person name="Macias-Munoz A."/>
            <person name="McGill C.J."/>
            <person name="Rodriguez I.M."/>
            <person name="Rodriguez B."/>
            <person name="Murad R."/>
            <person name="Mortazavi A."/>
        </authorList>
    </citation>
    <scope>NUCLEOTIDE SEQUENCE [LARGE SCALE GENOMIC DNA]</scope>
    <source>
        <strain evidence="1 2">ALL</strain>
    </source>
</reference>
<evidence type="ECO:0000313" key="1">
    <source>
        <dbReference type="EMBL" id="TKR67794.1"/>
    </source>
</evidence>
<reference evidence="1 2" key="1">
    <citation type="journal article" date="2015" name="Genome Biol.">
        <title>Comparative genomics of Steinernema reveals deeply conserved gene regulatory networks.</title>
        <authorList>
            <person name="Dillman A.R."/>
            <person name="Macchietto M."/>
            <person name="Porter C.F."/>
            <person name="Rogers A."/>
            <person name="Williams B."/>
            <person name="Antoshechkin I."/>
            <person name="Lee M.M."/>
            <person name="Goodwin Z."/>
            <person name="Lu X."/>
            <person name="Lewis E.E."/>
            <person name="Goodrich-Blair H."/>
            <person name="Stock S.P."/>
            <person name="Adams B.J."/>
            <person name="Sternberg P.W."/>
            <person name="Mortazavi A."/>
        </authorList>
    </citation>
    <scope>NUCLEOTIDE SEQUENCE [LARGE SCALE GENOMIC DNA]</scope>
    <source>
        <strain evidence="1 2">ALL</strain>
    </source>
</reference>
<evidence type="ECO:0000313" key="2">
    <source>
        <dbReference type="Proteomes" id="UP000298663"/>
    </source>
</evidence>
<dbReference type="AlphaFoldDB" id="A0A4U5MF37"/>
<comment type="caution">
    <text evidence="1">The sequence shown here is derived from an EMBL/GenBank/DDBJ whole genome shotgun (WGS) entry which is preliminary data.</text>
</comment>
<accession>A0A4U5MF37</accession>
<dbReference type="EMBL" id="AZBU02000008">
    <property type="protein sequence ID" value="TKR67794.1"/>
    <property type="molecule type" value="Genomic_DNA"/>
</dbReference>
<keyword evidence="2" id="KW-1185">Reference proteome</keyword>
<name>A0A4U5MF37_STECR</name>
<sequence>MFFEVSSHQFRSFSGIFVPFSSLRLIINPPFPDIDSLLSETHRCTNKGKTIDSHIQKRSEQWATQVLQYPWLPSGRVSHLGIDYKTRASSLRIIPLSIHFAIRNADSLGSFVVFNSPLSPSSPSTCSG</sequence>
<gene>
    <name evidence="1" type="ORF">L596_023888</name>
</gene>
<organism evidence="1 2">
    <name type="scientific">Steinernema carpocapsae</name>
    <name type="common">Entomopathogenic nematode</name>
    <dbReference type="NCBI Taxonomy" id="34508"/>
    <lineage>
        <taxon>Eukaryota</taxon>
        <taxon>Metazoa</taxon>
        <taxon>Ecdysozoa</taxon>
        <taxon>Nematoda</taxon>
        <taxon>Chromadorea</taxon>
        <taxon>Rhabditida</taxon>
        <taxon>Tylenchina</taxon>
        <taxon>Panagrolaimomorpha</taxon>
        <taxon>Strongyloidoidea</taxon>
        <taxon>Steinernematidae</taxon>
        <taxon>Steinernema</taxon>
    </lineage>
</organism>
<dbReference type="Proteomes" id="UP000298663">
    <property type="component" value="Unassembled WGS sequence"/>
</dbReference>
<proteinExistence type="predicted"/>
<protein>
    <submittedName>
        <fullName evidence="1">Uncharacterized protein</fullName>
    </submittedName>
</protein>